<dbReference type="Gene3D" id="3.30.460.10">
    <property type="entry name" value="Beta Polymerase, domain 2"/>
    <property type="match status" value="1"/>
</dbReference>
<dbReference type="InParanoid" id="F1Z4L9"/>
<accession>F1Z4L9</accession>
<dbReference type="SUPFAM" id="SSF81301">
    <property type="entry name" value="Nucleotidyltransferase"/>
    <property type="match status" value="1"/>
</dbReference>
<dbReference type="AlphaFoldDB" id="F1Z4L9"/>
<dbReference type="InterPro" id="IPR002934">
    <property type="entry name" value="Polymerase_NTP_transf_dom"/>
</dbReference>
<keyword evidence="3" id="KW-1185">Reference proteome</keyword>
<dbReference type="EMBL" id="AEWJ01000020">
    <property type="protein sequence ID" value="EGD60430.1"/>
    <property type="molecule type" value="Genomic_DNA"/>
</dbReference>
<proteinExistence type="predicted"/>
<sequence>MGARFPREEGRRIVQEVVKLAGAINREPGRSRRIKEIRLFGSVLTGSDDETAGDVDLVVLVERRLLPKEILGQLEQAERQSAPAHFDHVDQIHWPRTQILRQLKSISRKISLHGNE</sequence>
<name>F1Z4L9_9SPHN</name>
<dbReference type="HOGENOM" id="CLU_2094325_0_0_5"/>
<organism evidence="2 3">
    <name type="scientific">Novosphingobium nitrogenifigens DSM 19370</name>
    <dbReference type="NCBI Taxonomy" id="983920"/>
    <lineage>
        <taxon>Bacteria</taxon>
        <taxon>Pseudomonadati</taxon>
        <taxon>Pseudomonadota</taxon>
        <taxon>Alphaproteobacteria</taxon>
        <taxon>Sphingomonadales</taxon>
        <taxon>Sphingomonadaceae</taxon>
        <taxon>Novosphingobium</taxon>
    </lineage>
</organism>
<gene>
    <name evidence="2" type="ORF">Y88_2907</name>
</gene>
<comment type="caution">
    <text evidence="2">The sequence shown here is derived from an EMBL/GenBank/DDBJ whole genome shotgun (WGS) entry which is preliminary data.</text>
</comment>
<dbReference type="Pfam" id="PF01909">
    <property type="entry name" value="NTP_transf_2"/>
    <property type="match status" value="1"/>
</dbReference>
<protein>
    <recommendedName>
        <fullName evidence="1">Polymerase nucleotidyl transferase domain-containing protein</fullName>
    </recommendedName>
</protein>
<dbReference type="InterPro" id="IPR043519">
    <property type="entry name" value="NT_sf"/>
</dbReference>
<reference evidence="2 3" key="1">
    <citation type="journal article" date="2012" name="J. Bacteriol.">
        <title>Draft Genome Sequence of Novosphingobium nitrogenifigens Y88T.</title>
        <authorList>
            <person name="Strabala T.J."/>
            <person name="Macdonald L."/>
            <person name="Liu V."/>
            <person name="Smit A.M."/>
        </authorList>
    </citation>
    <scope>NUCLEOTIDE SEQUENCE [LARGE SCALE GENOMIC DNA]</scope>
    <source>
        <strain evidence="2 3">DSM 19370</strain>
    </source>
</reference>
<evidence type="ECO:0000313" key="2">
    <source>
        <dbReference type="EMBL" id="EGD60430.1"/>
    </source>
</evidence>
<feature type="domain" description="Polymerase nucleotidyl transferase" evidence="1">
    <location>
        <begin position="32"/>
        <end position="106"/>
    </location>
</feature>
<dbReference type="Proteomes" id="UP000004728">
    <property type="component" value="Unassembled WGS sequence"/>
</dbReference>
<dbReference type="GO" id="GO:0016779">
    <property type="term" value="F:nucleotidyltransferase activity"/>
    <property type="evidence" value="ECO:0007669"/>
    <property type="project" value="InterPro"/>
</dbReference>
<evidence type="ECO:0000313" key="3">
    <source>
        <dbReference type="Proteomes" id="UP000004728"/>
    </source>
</evidence>
<evidence type="ECO:0000259" key="1">
    <source>
        <dbReference type="Pfam" id="PF01909"/>
    </source>
</evidence>